<reference evidence="1" key="2">
    <citation type="journal article" date="2022" name="New Phytol.">
        <title>Evolutionary transition to the ectomycorrhizal habit in the genomes of a hyperdiverse lineage of mushroom-forming fungi.</title>
        <authorList>
            <person name="Looney B."/>
            <person name="Miyauchi S."/>
            <person name="Morin E."/>
            <person name="Drula E."/>
            <person name="Courty P.E."/>
            <person name="Kohler A."/>
            <person name="Kuo A."/>
            <person name="LaButti K."/>
            <person name="Pangilinan J."/>
            <person name="Lipzen A."/>
            <person name="Riley R."/>
            <person name="Andreopoulos W."/>
            <person name="He G."/>
            <person name="Johnson J."/>
            <person name="Nolan M."/>
            <person name="Tritt A."/>
            <person name="Barry K.W."/>
            <person name="Grigoriev I.V."/>
            <person name="Nagy L.G."/>
            <person name="Hibbett D."/>
            <person name="Henrissat B."/>
            <person name="Matheny P.B."/>
            <person name="Labbe J."/>
            <person name="Martin F.M."/>
        </authorList>
    </citation>
    <scope>NUCLEOTIDE SEQUENCE</scope>
    <source>
        <strain evidence="1">FP105234-sp</strain>
    </source>
</reference>
<dbReference type="Proteomes" id="UP000814033">
    <property type="component" value="Unassembled WGS sequence"/>
</dbReference>
<accession>A0ACB8RM08</accession>
<reference evidence="1" key="1">
    <citation type="submission" date="2021-02" db="EMBL/GenBank/DDBJ databases">
        <authorList>
            <consortium name="DOE Joint Genome Institute"/>
            <person name="Ahrendt S."/>
            <person name="Looney B.P."/>
            <person name="Miyauchi S."/>
            <person name="Morin E."/>
            <person name="Drula E."/>
            <person name="Courty P.E."/>
            <person name="Chicoki N."/>
            <person name="Fauchery L."/>
            <person name="Kohler A."/>
            <person name="Kuo A."/>
            <person name="Labutti K."/>
            <person name="Pangilinan J."/>
            <person name="Lipzen A."/>
            <person name="Riley R."/>
            <person name="Andreopoulos W."/>
            <person name="He G."/>
            <person name="Johnson J."/>
            <person name="Barry K.W."/>
            <person name="Grigoriev I.V."/>
            <person name="Nagy L."/>
            <person name="Hibbett D."/>
            <person name="Henrissat B."/>
            <person name="Matheny P.B."/>
            <person name="Labbe J."/>
            <person name="Martin F."/>
        </authorList>
    </citation>
    <scope>NUCLEOTIDE SEQUENCE</scope>
    <source>
        <strain evidence="1">FP105234-sp</strain>
    </source>
</reference>
<sequence>SLPFGRVEHKLTTVAAQPSFPGVASLIVIRQRHGAPTGAIQFLQHRGKVYDRDLSCADRSVTAKTCSSSRRYPNLSPNFPEQIVNVST</sequence>
<proteinExistence type="predicted"/>
<protein>
    <submittedName>
        <fullName evidence="1">Uncharacterized protein</fullName>
    </submittedName>
</protein>
<name>A0ACB8RM08_9AGAM</name>
<dbReference type="EMBL" id="MU275962">
    <property type="protein sequence ID" value="KAI0045080.1"/>
    <property type="molecule type" value="Genomic_DNA"/>
</dbReference>
<evidence type="ECO:0000313" key="2">
    <source>
        <dbReference type="Proteomes" id="UP000814033"/>
    </source>
</evidence>
<evidence type="ECO:0000313" key="1">
    <source>
        <dbReference type="EMBL" id="KAI0045080.1"/>
    </source>
</evidence>
<gene>
    <name evidence="1" type="ORF">FA95DRAFT_1496047</name>
</gene>
<keyword evidence="2" id="KW-1185">Reference proteome</keyword>
<comment type="caution">
    <text evidence="1">The sequence shown here is derived from an EMBL/GenBank/DDBJ whole genome shotgun (WGS) entry which is preliminary data.</text>
</comment>
<feature type="non-terminal residue" evidence="1">
    <location>
        <position position="1"/>
    </location>
</feature>
<organism evidence="1 2">
    <name type="scientific">Auriscalpium vulgare</name>
    <dbReference type="NCBI Taxonomy" id="40419"/>
    <lineage>
        <taxon>Eukaryota</taxon>
        <taxon>Fungi</taxon>
        <taxon>Dikarya</taxon>
        <taxon>Basidiomycota</taxon>
        <taxon>Agaricomycotina</taxon>
        <taxon>Agaricomycetes</taxon>
        <taxon>Russulales</taxon>
        <taxon>Auriscalpiaceae</taxon>
        <taxon>Auriscalpium</taxon>
    </lineage>
</organism>